<organism evidence="1 2">
    <name type="scientific">Plutella xylostella</name>
    <name type="common">Diamondback moth</name>
    <name type="synonym">Plutella maculipennis</name>
    <dbReference type="NCBI Taxonomy" id="51655"/>
    <lineage>
        <taxon>Eukaryota</taxon>
        <taxon>Metazoa</taxon>
        <taxon>Ecdysozoa</taxon>
        <taxon>Arthropoda</taxon>
        <taxon>Hexapoda</taxon>
        <taxon>Insecta</taxon>
        <taxon>Pterygota</taxon>
        <taxon>Neoptera</taxon>
        <taxon>Endopterygota</taxon>
        <taxon>Lepidoptera</taxon>
        <taxon>Glossata</taxon>
        <taxon>Ditrysia</taxon>
        <taxon>Yponomeutoidea</taxon>
        <taxon>Plutellidae</taxon>
        <taxon>Plutella</taxon>
    </lineage>
</organism>
<keyword evidence="2" id="KW-1185">Reference proteome</keyword>
<accession>A0ABQ7QEW8</accession>
<name>A0ABQ7QEW8_PLUXY</name>
<comment type="caution">
    <text evidence="1">The sequence shown here is derived from an EMBL/GenBank/DDBJ whole genome shotgun (WGS) entry which is preliminary data.</text>
</comment>
<sequence length="74" mass="7731">QWEHVGNSSHASAAVATVGSSGPVSAAVATCRQQWPQSAAVAPCRQQWPRVGSSGHAPRDLFSVTSHSRVLLPN</sequence>
<evidence type="ECO:0000313" key="2">
    <source>
        <dbReference type="Proteomes" id="UP000823941"/>
    </source>
</evidence>
<dbReference type="Proteomes" id="UP000823941">
    <property type="component" value="Chromosome 15"/>
</dbReference>
<feature type="non-terminal residue" evidence="1">
    <location>
        <position position="1"/>
    </location>
</feature>
<protein>
    <submittedName>
        <fullName evidence="1">Uncharacterized protein</fullName>
    </submittedName>
</protein>
<reference evidence="1 2" key="1">
    <citation type="submission" date="2021-06" db="EMBL/GenBank/DDBJ databases">
        <title>A haploid diamondback moth (Plutella xylostella L.) genome assembly resolves 31 chromosomes and identifies a diamide resistance mutation.</title>
        <authorList>
            <person name="Ward C.M."/>
            <person name="Perry K.D."/>
            <person name="Baker G."/>
            <person name="Powis K."/>
            <person name="Heckel D.G."/>
            <person name="Baxter S.W."/>
        </authorList>
    </citation>
    <scope>NUCLEOTIDE SEQUENCE [LARGE SCALE GENOMIC DNA]</scope>
    <source>
        <strain evidence="1 2">LV</strain>
        <tissue evidence="1">Single pupa</tissue>
    </source>
</reference>
<evidence type="ECO:0000313" key="1">
    <source>
        <dbReference type="EMBL" id="KAG7303771.1"/>
    </source>
</evidence>
<gene>
    <name evidence="1" type="ORF">JYU34_010666</name>
</gene>
<proteinExistence type="predicted"/>
<dbReference type="EMBL" id="JAHIBW010000015">
    <property type="protein sequence ID" value="KAG7303771.1"/>
    <property type="molecule type" value="Genomic_DNA"/>
</dbReference>